<name>A0AC60QJ45_IXOPE</name>
<feature type="non-terminal residue" evidence="1">
    <location>
        <position position="395"/>
    </location>
</feature>
<accession>A0AC60QJ45</accession>
<protein>
    <submittedName>
        <fullName evidence="1">Uncharacterized protein</fullName>
    </submittedName>
</protein>
<proteinExistence type="predicted"/>
<dbReference type="EMBL" id="JABSTQ010009058">
    <property type="protein sequence ID" value="KAG0433456.1"/>
    <property type="molecule type" value="Genomic_DNA"/>
</dbReference>
<sequence length="395" mass="43726">MTNASASTEAAANGLRKNCAAATTASDRPNGKKTNDNLIEVCVALTADSSDDKGDHGNGKNCVVGCFLWVCREGLGTVTAAKTMEEDSLLVRWLKRGMYTLRMLLGYSVPLMCVSLVKNKVYSKATRSLFVMIVCYVQLLLGTVHCAVGSFLVFVYLPFLELETMPNLSLNYFTELIFSCFGQLVYSVAAQHSGLCHRLALWFLLRLRRGLDAGVFAMMAVAMTVSFWVDNGTAVAVMVIVVNDTFTIIERHTYTRMTNDTYFQELHSSTTPSGEDHIGISEELADELWKLERVRKTCLIGVGFSCTLGGMGFMSGHLINYYLKGIIEGEYGFIQIGALTWSFFHLPLCVVLTCASWGLLYFLFLGKSVESKFKSHIDNDMKLALSEQCDELGKM</sequence>
<comment type="caution">
    <text evidence="1">The sequence shown here is derived from an EMBL/GenBank/DDBJ whole genome shotgun (WGS) entry which is preliminary data.</text>
</comment>
<evidence type="ECO:0000313" key="2">
    <source>
        <dbReference type="Proteomes" id="UP000805193"/>
    </source>
</evidence>
<keyword evidence="2" id="KW-1185">Reference proteome</keyword>
<organism evidence="1 2">
    <name type="scientific">Ixodes persulcatus</name>
    <name type="common">Taiga tick</name>
    <dbReference type="NCBI Taxonomy" id="34615"/>
    <lineage>
        <taxon>Eukaryota</taxon>
        <taxon>Metazoa</taxon>
        <taxon>Ecdysozoa</taxon>
        <taxon>Arthropoda</taxon>
        <taxon>Chelicerata</taxon>
        <taxon>Arachnida</taxon>
        <taxon>Acari</taxon>
        <taxon>Parasitiformes</taxon>
        <taxon>Ixodida</taxon>
        <taxon>Ixodoidea</taxon>
        <taxon>Ixodidae</taxon>
        <taxon>Ixodinae</taxon>
        <taxon>Ixodes</taxon>
    </lineage>
</organism>
<gene>
    <name evidence="1" type="ORF">HPB47_019907</name>
</gene>
<dbReference type="Proteomes" id="UP000805193">
    <property type="component" value="Unassembled WGS sequence"/>
</dbReference>
<reference evidence="1 2" key="1">
    <citation type="journal article" date="2020" name="Cell">
        <title>Large-Scale Comparative Analyses of Tick Genomes Elucidate Their Genetic Diversity and Vector Capacities.</title>
        <authorList>
            <consortium name="Tick Genome and Microbiome Consortium (TIGMIC)"/>
            <person name="Jia N."/>
            <person name="Wang J."/>
            <person name="Shi W."/>
            <person name="Du L."/>
            <person name="Sun Y."/>
            <person name="Zhan W."/>
            <person name="Jiang J.F."/>
            <person name="Wang Q."/>
            <person name="Zhang B."/>
            <person name="Ji P."/>
            <person name="Bell-Sakyi L."/>
            <person name="Cui X.M."/>
            <person name="Yuan T.T."/>
            <person name="Jiang B.G."/>
            <person name="Yang W.F."/>
            <person name="Lam T.T."/>
            <person name="Chang Q.C."/>
            <person name="Ding S.J."/>
            <person name="Wang X.J."/>
            <person name="Zhu J.G."/>
            <person name="Ruan X.D."/>
            <person name="Zhao L."/>
            <person name="Wei J.T."/>
            <person name="Ye R.Z."/>
            <person name="Que T.C."/>
            <person name="Du C.H."/>
            <person name="Zhou Y.H."/>
            <person name="Cheng J.X."/>
            <person name="Dai P.F."/>
            <person name="Guo W.B."/>
            <person name="Han X.H."/>
            <person name="Huang E.J."/>
            <person name="Li L.F."/>
            <person name="Wei W."/>
            <person name="Gao Y.C."/>
            <person name="Liu J.Z."/>
            <person name="Shao H.Z."/>
            <person name="Wang X."/>
            <person name="Wang C.C."/>
            <person name="Yang T.C."/>
            <person name="Huo Q.B."/>
            <person name="Li W."/>
            <person name="Chen H.Y."/>
            <person name="Chen S.E."/>
            <person name="Zhou L.G."/>
            <person name="Ni X.B."/>
            <person name="Tian J.H."/>
            <person name="Sheng Y."/>
            <person name="Liu T."/>
            <person name="Pan Y.S."/>
            <person name="Xia L.Y."/>
            <person name="Li J."/>
            <person name="Zhao F."/>
            <person name="Cao W.C."/>
        </authorList>
    </citation>
    <scope>NUCLEOTIDE SEQUENCE [LARGE SCALE GENOMIC DNA]</scope>
    <source>
        <strain evidence="1">Iper-2018</strain>
    </source>
</reference>
<evidence type="ECO:0000313" key="1">
    <source>
        <dbReference type="EMBL" id="KAG0433456.1"/>
    </source>
</evidence>